<organism evidence="5 7">
    <name type="scientific">Methanosphaera cuniculi</name>
    <dbReference type="NCBI Taxonomy" id="1077256"/>
    <lineage>
        <taxon>Archaea</taxon>
        <taxon>Methanobacteriati</taxon>
        <taxon>Methanobacteriota</taxon>
        <taxon>Methanomada group</taxon>
        <taxon>Methanobacteria</taxon>
        <taxon>Methanobacteriales</taxon>
        <taxon>Methanobacteriaceae</taxon>
        <taxon>Methanosphaera</taxon>
    </lineage>
</organism>
<protein>
    <submittedName>
        <fullName evidence="6">2-isopropylmalate synthase</fullName>
        <ecNumber evidence="6">2.3.3.13</ecNumber>
    </submittedName>
    <submittedName>
        <fullName evidence="5">Homoaconitate hydratase</fullName>
    </submittedName>
</protein>
<dbReference type="InterPro" id="IPR011830">
    <property type="entry name" value="LEU1_arch"/>
</dbReference>
<evidence type="ECO:0000259" key="4">
    <source>
        <dbReference type="PROSITE" id="PS50991"/>
    </source>
</evidence>
<sequence>MDRFVSVYNDEIEYNFPKKINIYDTTLRDGEQTPDVYFSTDEKLDIARKLDELGVDQIEAGFPRVSENEKQSVKKIANEGLDAGIICLTRTKKEDIDAALDADVDGIITFMGLSDLHLDVKMNKPRDEVYEICMNAIDYGKDHGLFVAFSAEDATRTELPKLLDVYSQAQEHKADRIHIADTTGSINPEAMKYLVSEIKKHINVEIALHCHNDFGMAVPNCISGLQVGASAISTTVNGIGERAGNTSLEELTMALKLLYNKDLGFKTEIINELSQMVSKYSQIPIAYNKPIVGNNIFRHESGIHVDAIVKNPLAYEPFIPEMIGTKRQIVLGKHSGKAAIAEKLDTLKIEVDDAKLLEIVNLVKEERERGELITNEKFNEILKKADIQYRGKE</sequence>
<dbReference type="OrthoDB" id="6555at2157"/>
<comment type="similarity">
    <text evidence="1 3">Belongs to the alpha-IPM synthase/homocitrate synthase family.</text>
</comment>
<dbReference type="GO" id="GO:0019752">
    <property type="term" value="P:carboxylic acid metabolic process"/>
    <property type="evidence" value="ECO:0007669"/>
    <property type="project" value="InterPro"/>
</dbReference>
<dbReference type="GO" id="GO:0003852">
    <property type="term" value="F:2-isopropylmalate synthase activity"/>
    <property type="evidence" value="ECO:0007669"/>
    <property type="project" value="UniProtKB-EC"/>
</dbReference>
<dbReference type="InterPro" id="IPR054691">
    <property type="entry name" value="LeuA/HCS_post-cat"/>
</dbReference>
<feature type="domain" description="Pyruvate carboxyltransferase" evidence="4">
    <location>
        <begin position="20"/>
        <end position="271"/>
    </location>
</feature>
<evidence type="ECO:0000313" key="7">
    <source>
        <dbReference type="Proteomes" id="UP000217528"/>
    </source>
</evidence>
<reference evidence="5 7" key="2">
    <citation type="journal article" date="2017" name="BMC Genomics">
        <title>Genomic analysis of methanogenic archaea reveals a shift towards energy conservation.</title>
        <authorList>
            <person name="Gilmore S.P."/>
            <person name="Henske J.K."/>
            <person name="Sexton J.A."/>
            <person name="Solomon K.V."/>
            <person name="Seppala S."/>
            <person name="Yoo J.I."/>
            <person name="Huyett L.M."/>
            <person name="Pressman A."/>
            <person name="Cogan J.Z."/>
            <person name="Kivenson V."/>
            <person name="Peng X."/>
            <person name="Tan Y."/>
            <person name="Valentine D.L."/>
            <person name="O'Malley M.A."/>
        </authorList>
    </citation>
    <scope>NUCLEOTIDE SEQUENCE [LARGE SCALE GENOMIC DNA]</scope>
    <source>
        <strain evidence="5 7">1R-7</strain>
    </source>
</reference>
<evidence type="ECO:0000256" key="1">
    <source>
        <dbReference type="ARBA" id="ARBA00006154"/>
    </source>
</evidence>
<dbReference type="Proteomes" id="UP000246004">
    <property type="component" value="Unassembled WGS sequence"/>
</dbReference>
<dbReference type="EMBL" id="LWMS01000005">
    <property type="protein sequence ID" value="PWL08923.1"/>
    <property type="molecule type" value="Genomic_DNA"/>
</dbReference>
<proteinExistence type="inferred from homology"/>
<keyword evidence="2 3" id="KW-0808">Transferase</keyword>
<dbReference type="InterPro" id="IPR002034">
    <property type="entry name" value="AIPM/Hcit_synth_CS"/>
</dbReference>
<dbReference type="PROSITE" id="PS50991">
    <property type="entry name" value="PYR_CT"/>
    <property type="match status" value="1"/>
</dbReference>
<evidence type="ECO:0000256" key="2">
    <source>
        <dbReference type="ARBA" id="ARBA00022679"/>
    </source>
</evidence>
<dbReference type="NCBIfam" id="TIGR02090">
    <property type="entry name" value="LEU1_arch"/>
    <property type="match status" value="1"/>
</dbReference>
<dbReference type="SUPFAM" id="SSF51569">
    <property type="entry name" value="Aldolase"/>
    <property type="match status" value="1"/>
</dbReference>
<dbReference type="PROSITE" id="PS00815">
    <property type="entry name" value="AIPM_HOMOCIT_SYNTH_1"/>
    <property type="match status" value="1"/>
</dbReference>
<keyword evidence="7" id="KW-1185">Reference proteome</keyword>
<dbReference type="CDD" id="cd07940">
    <property type="entry name" value="DRE_TIM_IPMS"/>
    <property type="match status" value="1"/>
</dbReference>
<gene>
    <name evidence="5" type="primary">aksA</name>
    <name evidence="6" type="synonym">leuA_2</name>
    <name evidence="5" type="ORF">ASJ82_02045</name>
    <name evidence="6" type="ORF">MSCUN_01900</name>
</gene>
<dbReference type="InterPro" id="IPR013785">
    <property type="entry name" value="Aldolase_TIM"/>
</dbReference>
<dbReference type="RefSeq" id="WP_095608956.1">
    <property type="nucleotide sequence ID" value="NZ_LMVN01000023.1"/>
</dbReference>
<dbReference type="FunFam" id="3.20.20.70:FF:000010">
    <property type="entry name" value="2-isopropylmalate synthase"/>
    <property type="match status" value="1"/>
</dbReference>
<evidence type="ECO:0000313" key="5">
    <source>
        <dbReference type="EMBL" id="PAV07034.1"/>
    </source>
</evidence>
<comment type="caution">
    <text evidence="5">The sequence shown here is derived from an EMBL/GenBank/DDBJ whole genome shotgun (WGS) entry which is preliminary data.</text>
</comment>
<reference evidence="6 8" key="1">
    <citation type="submission" date="2016-04" db="EMBL/GenBank/DDBJ databases">
        <title>Genome sequence of Methanosphaera cuniculi DSM 4103.</title>
        <authorList>
            <person name="Poehlein A."/>
            <person name="Seedorf H."/>
            <person name="Daniel R."/>
        </authorList>
    </citation>
    <scope>NUCLEOTIDE SEQUENCE [LARGE SCALE GENOMIC DNA]</scope>
    <source>
        <strain evidence="6 8">DSM 4103</strain>
    </source>
</reference>
<dbReference type="InterPro" id="IPR000891">
    <property type="entry name" value="PYR_CT"/>
</dbReference>
<name>A0A2A2HCR6_9EURY</name>
<evidence type="ECO:0000256" key="3">
    <source>
        <dbReference type="RuleBase" id="RU003523"/>
    </source>
</evidence>
<dbReference type="Gene3D" id="3.20.20.70">
    <property type="entry name" value="Aldolase class I"/>
    <property type="match status" value="1"/>
</dbReference>
<dbReference type="PANTHER" id="PTHR42880:SF2">
    <property type="entry name" value="(R)-CITRAMALATE SYNTHASE CIMA"/>
    <property type="match status" value="1"/>
</dbReference>
<dbReference type="PANTHER" id="PTHR42880">
    <property type="entry name" value="HOMOCITRATE SYNTHASE"/>
    <property type="match status" value="1"/>
</dbReference>
<dbReference type="EC" id="2.3.3.13" evidence="6"/>
<accession>A0A2A2HCR6</accession>
<dbReference type="AlphaFoldDB" id="A0A2A2HCR6"/>
<evidence type="ECO:0000313" key="8">
    <source>
        <dbReference type="Proteomes" id="UP000246004"/>
    </source>
</evidence>
<dbReference type="EMBL" id="LMVN01000023">
    <property type="protein sequence ID" value="PAV07034.1"/>
    <property type="molecule type" value="Genomic_DNA"/>
</dbReference>
<dbReference type="Proteomes" id="UP000217528">
    <property type="component" value="Unassembled WGS sequence"/>
</dbReference>
<keyword evidence="6" id="KW-0012">Acyltransferase</keyword>
<dbReference type="Pfam" id="PF22617">
    <property type="entry name" value="HCS_D2"/>
    <property type="match status" value="1"/>
</dbReference>
<dbReference type="Gene3D" id="1.10.238.260">
    <property type="match status" value="1"/>
</dbReference>
<evidence type="ECO:0000313" key="6">
    <source>
        <dbReference type="EMBL" id="PWL08923.1"/>
    </source>
</evidence>
<dbReference type="Pfam" id="PF00682">
    <property type="entry name" value="HMGL-like"/>
    <property type="match status" value="1"/>
</dbReference>